<keyword evidence="4" id="KW-0256">Endoplasmic reticulum</keyword>
<sequence>MSACCCSDQKYVPLSCRPSFPGSVTGDMCEDLCVHGLVEYKRCLYYENGKKVIEARWRGNPVILKSKLENFSSYEPLGILDYQDPVEELSPLDVVSYATLEVRNSLGLEDGAGNGSLARRWGKKLKPRERSYSRAELASLWSLLQQEEYTFLRVLQDLSSHVAKVLGSCGHFYAVEFLSAGHAWDQNIFSLEEVSVSGPQGPGRAGARGRWTSREMVHRIALSFLDMVWHFDNDFTHKLHLCDIKPENFAIRKDLTVVAIDVDMAFFEPKMRDILDQNCSSDEDCNFFDCSSRCNLDTRRCSPRRSNSNLQVICEKIFRPWFSPTLLGAKAGLPLQVELQRAVQDCSEAQEGSEDDRGGEAAPRRDVHQRLLNILSRLLQDGGASGEGGGTWETRSHVHTALNF</sequence>
<keyword evidence="6" id="KW-1133">Transmembrane helix</keyword>
<name>A0A3Q3XGS0_MOLML</name>
<reference evidence="11" key="1">
    <citation type="submission" date="2025-08" db="UniProtKB">
        <authorList>
            <consortium name="Ensembl"/>
        </authorList>
    </citation>
    <scope>IDENTIFICATION</scope>
</reference>
<keyword evidence="7" id="KW-0472">Membrane</keyword>
<evidence type="ECO:0000256" key="6">
    <source>
        <dbReference type="ARBA" id="ARBA00022989"/>
    </source>
</evidence>
<keyword evidence="3" id="KW-0812">Transmembrane</keyword>
<evidence type="ECO:0008006" key="13">
    <source>
        <dbReference type="Google" id="ProtNLM"/>
    </source>
</evidence>
<feature type="domain" description="FAM69 N-terminal" evidence="10">
    <location>
        <begin position="13"/>
        <end position="74"/>
    </location>
</feature>
<evidence type="ECO:0000256" key="4">
    <source>
        <dbReference type="ARBA" id="ARBA00022824"/>
    </source>
</evidence>
<evidence type="ECO:0000256" key="7">
    <source>
        <dbReference type="ARBA" id="ARBA00023136"/>
    </source>
</evidence>
<dbReference type="PANTHER" id="PTHR21093">
    <property type="entry name" value="DIVERGENT PROTEIN KINASE DOMAIN 1C-RELATED"/>
    <property type="match status" value="1"/>
</dbReference>
<evidence type="ECO:0000313" key="12">
    <source>
        <dbReference type="Proteomes" id="UP000261620"/>
    </source>
</evidence>
<dbReference type="PANTHER" id="PTHR21093:SF2">
    <property type="entry name" value="DIVERGENT PROTEIN KINASE DOMAIN 1C"/>
    <property type="match status" value="1"/>
</dbReference>
<evidence type="ECO:0000256" key="3">
    <source>
        <dbReference type="ARBA" id="ARBA00022692"/>
    </source>
</evidence>
<keyword evidence="12" id="KW-1185">Reference proteome</keyword>
<dbReference type="InterPro" id="IPR022049">
    <property type="entry name" value="FAM69_kinase_dom"/>
</dbReference>
<keyword evidence="8" id="KW-1015">Disulfide bond</keyword>
<evidence type="ECO:0000259" key="9">
    <source>
        <dbReference type="Pfam" id="PF12260"/>
    </source>
</evidence>
<dbReference type="GO" id="GO:0005789">
    <property type="term" value="C:endoplasmic reticulum membrane"/>
    <property type="evidence" value="ECO:0007669"/>
    <property type="project" value="UniProtKB-SubCell"/>
</dbReference>
<evidence type="ECO:0000313" key="11">
    <source>
        <dbReference type="Ensembl" id="ENSMMOP00000025349.1"/>
    </source>
</evidence>
<dbReference type="AlphaFoldDB" id="A0A3Q3XGS0"/>
<accession>A0A3Q3XGS0</accession>
<keyword evidence="5" id="KW-0735">Signal-anchor</keyword>
<evidence type="ECO:0000259" key="10">
    <source>
        <dbReference type="Pfam" id="PF14875"/>
    </source>
</evidence>
<dbReference type="Proteomes" id="UP000261620">
    <property type="component" value="Unplaced"/>
</dbReference>
<comment type="similarity">
    <text evidence="2">Belongs to the DIPK family.</text>
</comment>
<dbReference type="Pfam" id="PF12260">
    <property type="entry name" value="PIP49_C"/>
    <property type="match status" value="1"/>
</dbReference>
<dbReference type="Pfam" id="PF14875">
    <property type="entry name" value="PIP49_N"/>
    <property type="match status" value="1"/>
</dbReference>
<dbReference type="SUPFAM" id="SSF56112">
    <property type="entry name" value="Protein kinase-like (PK-like)"/>
    <property type="match status" value="1"/>
</dbReference>
<dbReference type="InterPro" id="IPR029244">
    <property type="entry name" value="FAM69_N"/>
</dbReference>
<organism evidence="11 12">
    <name type="scientific">Mola mola</name>
    <name type="common">Ocean sunfish</name>
    <name type="synonym">Tetraodon mola</name>
    <dbReference type="NCBI Taxonomy" id="94237"/>
    <lineage>
        <taxon>Eukaryota</taxon>
        <taxon>Metazoa</taxon>
        <taxon>Chordata</taxon>
        <taxon>Craniata</taxon>
        <taxon>Vertebrata</taxon>
        <taxon>Euteleostomi</taxon>
        <taxon>Actinopterygii</taxon>
        <taxon>Neopterygii</taxon>
        <taxon>Teleostei</taxon>
        <taxon>Neoteleostei</taxon>
        <taxon>Acanthomorphata</taxon>
        <taxon>Eupercaria</taxon>
        <taxon>Tetraodontiformes</taxon>
        <taxon>Molidae</taxon>
        <taxon>Mola</taxon>
    </lineage>
</organism>
<feature type="domain" description="FAM69 protein-kinase" evidence="9">
    <location>
        <begin position="140"/>
        <end position="348"/>
    </location>
</feature>
<evidence type="ECO:0000256" key="8">
    <source>
        <dbReference type="ARBA" id="ARBA00023157"/>
    </source>
</evidence>
<protein>
    <recommendedName>
        <fullName evidence="13">Divergent protein kinase domain 1C</fullName>
    </recommendedName>
</protein>
<evidence type="ECO:0000256" key="2">
    <source>
        <dbReference type="ARBA" id="ARBA00006338"/>
    </source>
</evidence>
<dbReference type="OMA" id="LHYDRGK"/>
<evidence type="ECO:0000256" key="1">
    <source>
        <dbReference type="ARBA" id="ARBA00004648"/>
    </source>
</evidence>
<dbReference type="Ensembl" id="ENSMMOT00000025775.1">
    <property type="protein sequence ID" value="ENSMMOP00000025349.1"/>
    <property type="gene ID" value="ENSMMOG00000019244.1"/>
</dbReference>
<comment type="subcellular location">
    <subcellularLocation>
        <location evidence="1">Endoplasmic reticulum membrane</location>
        <topology evidence="1">Single-pass type II membrane protein</topology>
    </subcellularLocation>
</comment>
<dbReference type="InterPro" id="IPR011009">
    <property type="entry name" value="Kinase-like_dom_sf"/>
</dbReference>
<proteinExistence type="inferred from homology"/>
<reference evidence="11" key="2">
    <citation type="submission" date="2025-09" db="UniProtKB">
        <authorList>
            <consortium name="Ensembl"/>
        </authorList>
    </citation>
    <scope>IDENTIFICATION</scope>
</reference>
<evidence type="ECO:0000256" key="5">
    <source>
        <dbReference type="ARBA" id="ARBA00022968"/>
    </source>
</evidence>